<dbReference type="AlphaFoldDB" id="A0A1S6U801"/>
<dbReference type="Proteomes" id="UP000190868">
    <property type="component" value="Chromosome"/>
</dbReference>
<name>A0A1S6U801_9BACT</name>
<reference evidence="2" key="1">
    <citation type="submission" date="2016-09" db="EMBL/GenBank/DDBJ databases">
        <title>Comparative genomics of the Campylobacter concisus group.</title>
        <authorList>
            <person name="Miller W.G."/>
            <person name="Yee E."/>
            <person name="Chapman M.H."/>
            <person name="Huynh S."/>
            <person name="Bono J.L."/>
            <person name="On S.L.W."/>
            <person name="StLeger J."/>
            <person name="Foster G."/>
            <person name="Parker C.T."/>
        </authorList>
    </citation>
    <scope>NUCLEOTIDE SEQUENCE [LARGE SCALE GENOMIC DNA]</scope>
    <source>
        <strain evidence="2">RM18021</strain>
    </source>
</reference>
<keyword evidence="2" id="KW-1185">Reference proteome</keyword>
<accession>A0A1S6U801</accession>
<proteinExistence type="predicted"/>
<evidence type="ECO:0000313" key="1">
    <source>
        <dbReference type="EMBL" id="AQW87881.1"/>
    </source>
</evidence>
<protein>
    <submittedName>
        <fullName evidence="1">Uncharacterized protein</fullName>
    </submittedName>
</protein>
<evidence type="ECO:0000313" key="2">
    <source>
        <dbReference type="Proteomes" id="UP000190868"/>
    </source>
</evidence>
<organism evidence="1 2">
    <name type="scientific">Campylobacter pinnipediorum subsp. caledonicus</name>
    <dbReference type="NCBI Taxonomy" id="1874362"/>
    <lineage>
        <taxon>Bacteria</taxon>
        <taxon>Pseudomonadati</taxon>
        <taxon>Campylobacterota</taxon>
        <taxon>Epsilonproteobacteria</taxon>
        <taxon>Campylobacterales</taxon>
        <taxon>Campylobacteraceae</taxon>
        <taxon>Campylobacter</taxon>
    </lineage>
</organism>
<dbReference type="RefSeq" id="WP_078424591.1">
    <property type="nucleotide sequence ID" value="NZ_CP017258.1"/>
</dbReference>
<dbReference type="EMBL" id="CP017258">
    <property type="protein sequence ID" value="AQW87881.1"/>
    <property type="molecule type" value="Genomic_DNA"/>
</dbReference>
<sequence>MQENNIEKFDILTAKILAKLYANFPVPVTLISSEFGIKDEVEEFLSSETVTFINDKNDENIFFSSTIKWLLKNEIIDAKQNGSSSFYDVCLTFKGLKLLKKVPKSINEQGKNIGEYLKSGVKSANNELLKLAINSLYSYGVDIIK</sequence>
<gene>
    <name evidence="1" type="ORF">CPIN18021_1082</name>
</gene>